<dbReference type="SUPFAM" id="SSF53822">
    <property type="entry name" value="Periplasmic binding protein-like I"/>
    <property type="match status" value="1"/>
</dbReference>
<evidence type="ECO:0000256" key="3">
    <source>
        <dbReference type="SAM" id="SignalP"/>
    </source>
</evidence>
<organism evidence="5 6">
    <name type="scientific">Rhodoferax saidenbachensis</name>
    <dbReference type="NCBI Taxonomy" id="1484693"/>
    <lineage>
        <taxon>Bacteria</taxon>
        <taxon>Pseudomonadati</taxon>
        <taxon>Pseudomonadota</taxon>
        <taxon>Betaproteobacteria</taxon>
        <taxon>Burkholderiales</taxon>
        <taxon>Comamonadaceae</taxon>
        <taxon>Rhodoferax</taxon>
    </lineage>
</organism>
<evidence type="ECO:0000256" key="1">
    <source>
        <dbReference type="ARBA" id="ARBA00010062"/>
    </source>
</evidence>
<feature type="domain" description="Leucine-binding protein" evidence="4">
    <location>
        <begin position="46"/>
        <end position="352"/>
    </location>
</feature>
<dbReference type="InterPro" id="IPR028082">
    <property type="entry name" value="Peripla_BP_I"/>
</dbReference>
<feature type="chain" id="PRO_5010246267" evidence="3">
    <location>
        <begin position="30"/>
        <end position="381"/>
    </location>
</feature>
<evidence type="ECO:0000259" key="4">
    <source>
        <dbReference type="Pfam" id="PF13458"/>
    </source>
</evidence>
<accession>A0A1P8K8P5</accession>
<dbReference type="PANTHER" id="PTHR47235">
    <property type="entry name" value="BLR6548 PROTEIN"/>
    <property type="match status" value="1"/>
</dbReference>
<dbReference type="Gene3D" id="3.40.50.2300">
    <property type="match status" value="2"/>
</dbReference>
<dbReference type="InterPro" id="IPR006311">
    <property type="entry name" value="TAT_signal"/>
</dbReference>
<dbReference type="eggNOG" id="COG0683">
    <property type="taxonomic scope" value="Bacteria"/>
</dbReference>
<dbReference type="EMBL" id="CP019239">
    <property type="protein sequence ID" value="APW42371.1"/>
    <property type="molecule type" value="Genomic_DNA"/>
</dbReference>
<gene>
    <name evidence="5" type="ORF">RS694_07335</name>
</gene>
<dbReference type="PANTHER" id="PTHR47235:SF1">
    <property type="entry name" value="BLR6548 PROTEIN"/>
    <property type="match status" value="1"/>
</dbReference>
<dbReference type="PROSITE" id="PS51318">
    <property type="entry name" value="TAT"/>
    <property type="match status" value="1"/>
</dbReference>
<dbReference type="RefSeq" id="WP_029705849.1">
    <property type="nucleotide sequence ID" value="NZ_CP019239.1"/>
</dbReference>
<dbReference type="KEGG" id="rsb:RS694_07335"/>
<keyword evidence="6" id="KW-1185">Reference proteome</keyword>
<evidence type="ECO:0000313" key="5">
    <source>
        <dbReference type="EMBL" id="APW42371.1"/>
    </source>
</evidence>
<dbReference type="STRING" id="1484693.RS694_07335"/>
<reference evidence="5 6" key="1">
    <citation type="submission" date="2017-01" db="EMBL/GenBank/DDBJ databases">
        <authorList>
            <person name="Mah S.A."/>
            <person name="Swanson W.J."/>
            <person name="Moy G.W."/>
            <person name="Vacquier V.D."/>
        </authorList>
    </citation>
    <scope>NUCLEOTIDE SEQUENCE [LARGE SCALE GENOMIC DNA]</scope>
    <source>
        <strain evidence="5 6">DSM 22694</strain>
    </source>
</reference>
<evidence type="ECO:0000256" key="2">
    <source>
        <dbReference type="ARBA" id="ARBA00022729"/>
    </source>
</evidence>
<comment type="similarity">
    <text evidence="1">Belongs to the leucine-binding protein family.</text>
</comment>
<protein>
    <submittedName>
        <fullName evidence="5">Twin-arginine translocation pathway signal protein</fullName>
    </submittedName>
</protein>
<name>A0A1P8K8P5_9BURK</name>
<keyword evidence="2 3" id="KW-0732">Signal</keyword>
<sequence>MSLITHPGRRLFLGSLASLAAASAAPAWAQGPKLTTGAPPLALVQIADMSAGQIDVSKDFLVGARAAWQDINAKGGLRGRPIQHLTLEVDGSAASLRQAVDSVRNQPRVLALLGTVGDRAAAQVTDLLRRDLPDMAHVAPWLQNTSSSGDGNTFAIFASRQEQITHAVRSLSVMGVAELGAVYASPAEYATYRDDVEKTAASLKLRLRSYGPVADLQQLGRTLSPDSPRILIFLGGTPELLQFTQGIDKQAAQRYIIAMSDVNLQALQQMGLSRHAPVIATQVVPLVNSPAPVVKAYRDTLARLFDEPPTPQSLAGFIAARYSYEVLLGLEASPSRASVLQAFARRAVVDVGGYRIDPDPRRKNSAFVTQSMISSDGRLVG</sequence>
<proteinExistence type="inferred from homology"/>
<dbReference type="AlphaFoldDB" id="A0A1P8K8P5"/>
<dbReference type="InterPro" id="IPR028081">
    <property type="entry name" value="Leu-bd"/>
</dbReference>
<feature type="signal peptide" evidence="3">
    <location>
        <begin position="1"/>
        <end position="29"/>
    </location>
</feature>
<dbReference type="Pfam" id="PF13458">
    <property type="entry name" value="Peripla_BP_6"/>
    <property type="match status" value="1"/>
</dbReference>
<evidence type="ECO:0000313" key="6">
    <source>
        <dbReference type="Proteomes" id="UP000186110"/>
    </source>
</evidence>
<dbReference type="Proteomes" id="UP000186110">
    <property type="component" value="Chromosome"/>
</dbReference>